<dbReference type="OrthoDB" id="3231000at2759"/>
<dbReference type="VEuPathDB" id="FungiDB:MMYC01_205092"/>
<accession>A0A175W354</accession>
<dbReference type="SUPFAM" id="SSF144083">
    <property type="entry name" value="Magnesium transport protein CorA, transmembrane region"/>
    <property type="match status" value="1"/>
</dbReference>
<evidence type="ECO:0000313" key="8">
    <source>
        <dbReference type="Proteomes" id="UP000078237"/>
    </source>
</evidence>
<evidence type="ECO:0000256" key="4">
    <source>
        <dbReference type="ARBA" id="ARBA00023136"/>
    </source>
</evidence>
<evidence type="ECO:0000256" key="6">
    <source>
        <dbReference type="SAM" id="Phobius"/>
    </source>
</evidence>
<dbReference type="STRING" id="100816.A0A175W354"/>
<dbReference type="InterPro" id="IPR045863">
    <property type="entry name" value="CorA_TM1_TM2"/>
</dbReference>
<feature type="transmembrane region" description="Helical" evidence="6">
    <location>
        <begin position="379"/>
        <end position="403"/>
    </location>
</feature>
<reference evidence="7 8" key="1">
    <citation type="journal article" date="2016" name="Genome Announc.">
        <title>Genome Sequence of Madurella mycetomatis mm55, Isolated from a Human Mycetoma Case in Sudan.</title>
        <authorList>
            <person name="Smit S."/>
            <person name="Derks M.F."/>
            <person name="Bervoets S."/>
            <person name="Fahal A."/>
            <person name="van Leeuwen W."/>
            <person name="van Belkum A."/>
            <person name="van de Sande W.W."/>
        </authorList>
    </citation>
    <scope>NUCLEOTIDE SEQUENCE [LARGE SCALE GENOMIC DNA]</scope>
    <source>
        <strain evidence="8">mm55</strain>
    </source>
</reference>
<keyword evidence="4 6" id="KW-0472">Membrane</keyword>
<feature type="transmembrane region" description="Helical" evidence="6">
    <location>
        <begin position="457"/>
        <end position="483"/>
    </location>
</feature>
<protein>
    <submittedName>
        <fullName evidence="7">Uncharacterized protein</fullName>
    </submittedName>
</protein>
<evidence type="ECO:0000256" key="1">
    <source>
        <dbReference type="ARBA" id="ARBA00004141"/>
    </source>
</evidence>
<keyword evidence="8" id="KW-1185">Reference proteome</keyword>
<evidence type="ECO:0000256" key="2">
    <source>
        <dbReference type="ARBA" id="ARBA00022692"/>
    </source>
</evidence>
<proteinExistence type="predicted"/>
<evidence type="ECO:0000313" key="7">
    <source>
        <dbReference type="EMBL" id="KXX78138.1"/>
    </source>
</evidence>
<keyword evidence="2 6" id="KW-0812">Transmembrane</keyword>
<comment type="subcellular location">
    <subcellularLocation>
        <location evidence="1">Membrane</location>
        <topology evidence="1">Multi-pass membrane protein</topology>
    </subcellularLocation>
</comment>
<dbReference type="Proteomes" id="UP000078237">
    <property type="component" value="Unassembled WGS sequence"/>
</dbReference>
<sequence>MGLWRLLWNPDFIAEARTTYNVLRETRASRNAYNRAILEPSDDEKPQLLDLGEGTIQEWNTPLHSMRLSEAGSPDNDPYRIRIFIQASKTQPDTPPTSGFTGFNSMWNEYVYSSCQWVRVESFEDTGADRSGFVRAIKDVRFVERDGEAKSLHIRCYMFTAPAMSQQTPDPPARELVAADLTAQFTWQMKRLDSRYVLLRSAAGWKPAMMLQIHHACIVLLADVVCDVWRRHSTGLMKPIDVRWDGLRDWSLQEIIIQSYRHRQLLSVARDLAVTAESLIGLLKSFFPADPADPQRVRLAQLETELRGCCNEMQSRLQYLSDGLQSQLHFMEYVRNGRQSTSLRRLSILAAIFLPLSLATGMLGMQNRLKQLGDVLYDFFGLTAIIVFLVSLLLPAISFLGAVREWESALISHKLYRTRIRPSVKFSLWTAYVLYWIYVLISFLVGMFLDVGSGLDLLWQTTVVTAVGYILIYPLIEVVRVWCLKIWRALRRPARGHREDEEGVPTATTEQRTQNAFDSGEVDSSADQRPPLP</sequence>
<gene>
    <name evidence="7" type="ORF">MMYC01_205092</name>
</gene>
<feature type="compositionally biased region" description="Polar residues" evidence="5">
    <location>
        <begin position="506"/>
        <end position="517"/>
    </location>
</feature>
<dbReference type="AlphaFoldDB" id="A0A175W354"/>
<dbReference type="GO" id="GO:0016020">
    <property type="term" value="C:membrane"/>
    <property type="evidence" value="ECO:0007669"/>
    <property type="project" value="UniProtKB-SubCell"/>
</dbReference>
<evidence type="ECO:0000256" key="5">
    <source>
        <dbReference type="SAM" id="MobiDB-lite"/>
    </source>
</evidence>
<feature type="region of interest" description="Disordered" evidence="5">
    <location>
        <begin position="496"/>
        <end position="533"/>
    </location>
</feature>
<evidence type="ECO:0000256" key="3">
    <source>
        <dbReference type="ARBA" id="ARBA00022989"/>
    </source>
</evidence>
<feature type="transmembrane region" description="Helical" evidence="6">
    <location>
        <begin position="346"/>
        <end position="367"/>
    </location>
</feature>
<name>A0A175W354_9PEZI</name>
<organism evidence="7 8">
    <name type="scientific">Madurella mycetomatis</name>
    <dbReference type="NCBI Taxonomy" id="100816"/>
    <lineage>
        <taxon>Eukaryota</taxon>
        <taxon>Fungi</taxon>
        <taxon>Dikarya</taxon>
        <taxon>Ascomycota</taxon>
        <taxon>Pezizomycotina</taxon>
        <taxon>Sordariomycetes</taxon>
        <taxon>Sordariomycetidae</taxon>
        <taxon>Sordariales</taxon>
        <taxon>Sordariales incertae sedis</taxon>
        <taxon>Madurella</taxon>
    </lineage>
</organism>
<dbReference type="EMBL" id="LCTW02000132">
    <property type="protein sequence ID" value="KXX78138.1"/>
    <property type="molecule type" value="Genomic_DNA"/>
</dbReference>
<keyword evidence="3 6" id="KW-1133">Transmembrane helix</keyword>
<feature type="transmembrane region" description="Helical" evidence="6">
    <location>
        <begin position="424"/>
        <end position="445"/>
    </location>
</feature>
<comment type="caution">
    <text evidence="7">The sequence shown here is derived from an EMBL/GenBank/DDBJ whole genome shotgun (WGS) entry which is preliminary data.</text>
</comment>
<dbReference type="Gene3D" id="1.20.58.340">
    <property type="entry name" value="Magnesium transport protein CorA, transmembrane region"/>
    <property type="match status" value="1"/>
</dbReference>